<keyword evidence="2" id="KW-0645">Protease</keyword>
<keyword evidence="5" id="KW-0720">Serine protease</keyword>
<reference evidence="10" key="1">
    <citation type="journal article" date="2021" name="Nat. Commun.">
        <title>Genetic determinants of endophytism in the Arabidopsis root mycobiome.</title>
        <authorList>
            <person name="Mesny F."/>
            <person name="Miyauchi S."/>
            <person name="Thiergart T."/>
            <person name="Pickel B."/>
            <person name="Atanasova L."/>
            <person name="Karlsson M."/>
            <person name="Huettel B."/>
            <person name="Barry K.W."/>
            <person name="Haridas S."/>
            <person name="Chen C."/>
            <person name="Bauer D."/>
            <person name="Andreopoulos W."/>
            <person name="Pangilinan J."/>
            <person name="LaButti K."/>
            <person name="Riley R."/>
            <person name="Lipzen A."/>
            <person name="Clum A."/>
            <person name="Drula E."/>
            <person name="Henrissat B."/>
            <person name="Kohler A."/>
            <person name="Grigoriev I.V."/>
            <person name="Martin F.M."/>
            <person name="Hacquard S."/>
        </authorList>
    </citation>
    <scope>NUCLEOTIDE SEQUENCE</scope>
    <source>
        <strain evidence="10">MPI-CAGE-CH-0235</strain>
    </source>
</reference>
<evidence type="ECO:0000259" key="9">
    <source>
        <dbReference type="Pfam" id="PF06280"/>
    </source>
</evidence>
<comment type="caution">
    <text evidence="6">Lacks conserved residue(s) required for the propagation of feature annotation.</text>
</comment>
<evidence type="ECO:0000256" key="3">
    <source>
        <dbReference type="ARBA" id="ARBA00022729"/>
    </source>
</evidence>
<dbReference type="Pfam" id="PF06280">
    <property type="entry name" value="fn3_5"/>
    <property type="match status" value="1"/>
</dbReference>
<dbReference type="InterPro" id="IPR000209">
    <property type="entry name" value="Peptidase_S8/S53_dom"/>
</dbReference>
<evidence type="ECO:0000256" key="4">
    <source>
        <dbReference type="ARBA" id="ARBA00022801"/>
    </source>
</evidence>
<feature type="compositionally biased region" description="Basic and acidic residues" evidence="7">
    <location>
        <begin position="85"/>
        <end position="108"/>
    </location>
</feature>
<dbReference type="PROSITE" id="PS51892">
    <property type="entry name" value="SUBTILASE"/>
    <property type="match status" value="1"/>
</dbReference>
<evidence type="ECO:0000256" key="6">
    <source>
        <dbReference type="PROSITE-ProRule" id="PRU01240"/>
    </source>
</evidence>
<dbReference type="EMBL" id="JAGPNK010000024">
    <property type="protein sequence ID" value="KAH7304312.1"/>
    <property type="molecule type" value="Genomic_DNA"/>
</dbReference>
<dbReference type="GO" id="GO:0004252">
    <property type="term" value="F:serine-type endopeptidase activity"/>
    <property type="evidence" value="ECO:0007669"/>
    <property type="project" value="InterPro"/>
</dbReference>
<evidence type="ECO:0000313" key="10">
    <source>
        <dbReference type="EMBL" id="KAH7304312.1"/>
    </source>
</evidence>
<comment type="caution">
    <text evidence="10">The sequence shown here is derived from an EMBL/GenBank/DDBJ whole genome shotgun (WGS) entry which is preliminary data.</text>
</comment>
<sequence>MVLEVVPGAYIVEFNDDADLDQFSRQAEPRYTTRMALDYKLFRGVSIQLSNTTYTGEDYAGQLASLDAVKNIWPVKKISQPASVGKKEGQEERPSSKRDQLHATRQESNETLPYAPHVMTGIDRLHAEGITGDGVTIAIIDAGIDYTHPALGGCFGEGCVVTHGYDFVELSEDPSDLCSDAGTHSAGIIAALGDSPNGLTGAAPGASLASYRVFDCWGSTSTDILIAAFNRAYEEGADIITGSIISYNGWPDEPFSLSVSRIVEKGVPCILPAGNGLLSIFDSSSPADGKGVTSVGSFDSGVVIGTWLGATYTVDGGESISFPWTWGLPYANDGYEREVFAISLDVNSNDDACSPLSDDIPYLGEYYVLFRESTECDSYTQTTNLVNHGAFFMIRYGAAGNTLDSYNGPVGTGAANSVFHGTAVAWIEAIKAGSTIRAAIDRFEYAPSIEFQFENKVNPGAASSFSSWGPTFNLDFKPQFGAPGRHIFSLALPEYDEYLVESSTSSAAALVAAAYALVSEARGTKDPGILESLFASTANPQLFSWDLPFEGYLAPAAQQGAGMIQAYDAAFTKARLEPSSLSFKDTGSSTLSFTIVNDGDDATYSVSYVPSRTFYVLEEDETTVISKPGERTSETAGLAFSETEIAIGARSNATIEVTVSPPDGLNEKRYPYWSGFITVNGTDGSSISIPYQGISGSLSEANVLPHMHVYDYADWYLSPIPEGTLFLLPAPGQEPDWSSGYVSIPAITWDLPWGARKVTVEATNLGNCTSYGNIFQFPAEFLPRANGYTANWLGQLASGEYVPVGTYRLTIRVQHLMSNGSETEDWVSLRSTPFEIAYEDPRAE</sequence>
<dbReference type="InterPro" id="IPR015500">
    <property type="entry name" value="Peptidase_S8_subtilisin-rel"/>
</dbReference>
<evidence type="ECO:0000256" key="2">
    <source>
        <dbReference type="ARBA" id="ARBA00022670"/>
    </source>
</evidence>
<dbReference type="GO" id="GO:0006508">
    <property type="term" value="P:proteolysis"/>
    <property type="evidence" value="ECO:0007669"/>
    <property type="project" value="UniProtKB-KW"/>
</dbReference>
<dbReference type="Pfam" id="PF00082">
    <property type="entry name" value="Peptidase_S8"/>
    <property type="match status" value="1"/>
</dbReference>
<keyword evidence="3" id="KW-0732">Signal</keyword>
<evidence type="ECO:0000259" key="8">
    <source>
        <dbReference type="Pfam" id="PF00082"/>
    </source>
</evidence>
<protein>
    <submittedName>
        <fullName evidence="10">Peptidase S8/S53 domain-containing protein</fullName>
    </submittedName>
</protein>
<evidence type="ECO:0000256" key="1">
    <source>
        <dbReference type="ARBA" id="ARBA00011073"/>
    </source>
</evidence>
<comment type="similarity">
    <text evidence="1 6">Belongs to the peptidase S8 family.</text>
</comment>
<keyword evidence="4" id="KW-0378">Hydrolase</keyword>
<dbReference type="AlphaFoldDB" id="A0A8K0WK91"/>
<dbReference type="OrthoDB" id="10256524at2759"/>
<feature type="region of interest" description="Disordered" evidence="7">
    <location>
        <begin position="81"/>
        <end position="112"/>
    </location>
</feature>
<dbReference type="InterPro" id="IPR036852">
    <property type="entry name" value="Peptidase_S8/S53_dom_sf"/>
</dbReference>
<dbReference type="PANTHER" id="PTHR43806">
    <property type="entry name" value="PEPTIDASE S8"/>
    <property type="match status" value="1"/>
</dbReference>
<dbReference type="SUPFAM" id="SSF52743">
    <property type="entry name" value="Subtilisin-like"/>
    <property type="match status" value="1"/>
</dbReference>
<proteinExistence type="inferred from homology"/>
<evidence type="ECO:0000256" key="5">
    <source>
        <dbReference type="ARBA" id="ARBA00022825"/>
    </source>
</evidence>
<accession>A0A8K0WK91</accession>
<feature type="domain" description="C5a peptidase/Subtilisin-like protease SBT2-like Fn3-like" evidence="9">
    <location>
        <begin position="582"/>
        <end position="691"/>
    </location>
</feature>
<dbReference type="InterPro" id="IPR034187">
    <property type="entry name" value="Peptidases_S8_5"/>
</dbReference>
<keyword evidence="11" id="KW-1185">Reference proteome</keyword>
<dbReference type="PROSITE" id="PS00136">
    <property type="entry name" value="SUBTILASE_ASP"/>
    <property type="match status" value="1"/>
</dbReference>
<name>A0A8K0WK91_9HYPO</name>
<dbReference type="InterPro" id="IPR023827">
    <property type="entry name" value="Peptidase_S8_Asp-AS"/>
</dbReference>
<evidence type="ECO:0000313" key="11">
    <source>
        <dbReference type="Proteomes" id="UP000813444"/>
    </source>
</evidence>
<dbReference type="InterPro" id="IPR010435">
    <property type="entry name" value="C5a/SBT2-like_Fn3"/>
</dbReference>
<evidence type="ECO:0000256" key="7">
    <source>
        <dbReference type="SAM" id="MobiDB-lite"/>
    </source>
</evidence>
<dbReference type="InterPro" id="IPR050131">
    <property type="entry name" value="Peptidase_S8_subtilisin-like"/>
</dbReference>
<dbReference type="PRINTS" id="PR00723">
    <property type="entry name" value="SUBTILISIN"/>
</dbReference>
<feature type="domain" description="Peptidase S8/S53" evidence="8">
    <location>
        <begin position="132"/>
        <end position="538"/>
    </location>
</feature>
<dbReference type="CDD" id="cd07489">
    <property type="entry name" value="Peptidases_S8_5"/>
    <property type="match status" value="1"/>
</dbReference>
<organism evidence="10 11">
    <name type="scientific">Stachybotrys elegans</name>
    <dbReference type="NCBI Taxonomy" id="80388"/>
    <lineage>
        <taxon>Eukaryota</taxon>
        <taxon>Fungi</taxon>
        <taxon>Dikarya</taxon>
        <taxon>Ascomycota</taxon>
        <taxon>Pezizomycotina</taxon>
        <taxon>Sordariomycetes</taxon>
        <taxon>Hypocreomycetidae</taxon>
        <taxon>Hypocreales</taxon>
        <taxon>Stachybotryaceae</taxon>
        <taxon>Stachybotrys</taxon>
    </lineage>
</organism>
<dbReference type="Gene3D" id="3.40.50.200">
    <property type="entry name" value="Peptidase S8/S53 domain"/>
    <property type="match status" value="2"/>
</dbReference>
<gene>
    <name evidence="10" type="ORF">B0I35DRAFT_363577</name>
</gene>
<dbReference type="GO" id="GO:0016020">
    <property type="term" value="C:membrane"/>
    <property type="evidence" value="ECO:0007669"/>
    <property type="project" value="InterPro"/>
</dbReference>
<dbReference type="Proteomes" id="UP000813444">
    <property type="component" value="Unassembled WGS sequence"/>
</dbReference>
<dbReference type="PANTHER" id="PTHR43806:SF66">
    <property type="entry name" value="SERIN ENDOPEPTIDASE"/>
    <property type="match status" value="1"/>
</dbReference>